<dbReference type="Proteomes" id="UP000245533">
    <property type="component" value="Unassembled WGS sequence"/>
</dbReference>
<sequence>MNKRTSHSLNILETPFSTVTSAGHWFHATRKTIEDFVPGLLKKYEYETLIAKAVAWIDSADSIAMLLYFILAYTTDVWVAAVLAPIFHFFWYHNKSGFVNITVTPILSLINKDLFQITVAAIALSFMGIYGMYTALIFGIIYFFLFKVGLLRRLWDSLDRRKTSRGNGLPLNDRVLKMIMVRYALYENMPPPEVERLERHVEQAVIDFNTRKK</sequence>
<protein>
    <submittedName>
        <fullName evidence="2">Uncharacterized protein</fullName>
    </submittedName>
</protein>
<reference evidence="2 3" key="1">
    <citation type="submission" date="2018-05" db="EMBL/GenBank/DDBJ databases">
        <title>Rhodohalobacter halophilus gen. nov., sp. nov., a moderately halophilic member of the family Balneolaceae.</title>
        <authorList>
            <person name="Liu Z.-W."/>
        </authorList>
    </citation>
    <scope>NUCLEOTIDE SEQUENCE [LARGE SCALE GENOMIC DNA]</scope>
    <source>
        <strain evidence="2 3">8A47</strain>
    </source>
</reference>
<accession>A0A316TNT8</accession>
<keyword evidence="3" id="KW-1185">Reference proteome</keyword>
<evidence type="ECO:0000256" key="1">
    <source>
        <dbReference type="SAM" id="Phobius"/>
    </source>
</evidence>
<organism evidence="2 3">
    <name type="scientific">Rhodohalobacter mucosus</name>
    <dbReference type="NCBI Taxonomy" id="2079485"/>
    <lineage>
        <taxon>Bacteria</taxon>
        <taxon>Pseudomonadati</taxon>
        <taxon>Balneolota</taxon>
        <taxon>Balneolia</taxon>
        <taxon>Balneolales</taxon>
        <taxon>Balneolaceae</taxon>
        <taxon>Rhodohalobacter</taxon>
    </lineage>
</organism>
<evidence type="ECO:0000313" key="3">
    <source>
        <dbReference type="Proteomes" id="UP000245533"/>
    </source>
</evidence>
<keyword evidence="1" id="KW-0472">Membrane</keyword>
<comment type="caution">
    <text evidence="2">The sequence shown here is derived from an EMBL/GenBank/DDBJ whole genome shotgun (WGS) entry which is preliminary data.</text>
</comment>
<dbReference type="OrthoDB" id="1523636at2"/>
<feature type="transmembrane region" description="Helical" evidence="1">
    <location>
        <begin position="136"/>
        <end position="155"/>
    </location>
</feature>
<proteinExistence type="predicted"/>
<name>A0A316TNT8_9BACT</name>
<dbReference type="AlphaFoldDB" id="A0A316TNT8"/>
<keyword evidence="1" id="KW-0812">Transmembrane</keyword>
<gene>
    <name evidence="2" type="ORF">DDZ15_10595</name>
</gene>
<evidence type="ECO:0000313" key="2">
    <source>
        <dbReference type="EMBL" id="PWN06267.1"/>
    </source>
</evidence>
<keyword evidence="1" id="KW-1133">Transmembrane helix</keyword>
<dbReference type="RefSeq" id="WP_109647060.1">
    <property type="nucleotide sequence ID" value="NZ_QGGB01000007.1"/>
</dbReference>
<dbReference type="EMBL" id="QGGB01000007">
    <property type="protein sequence ID" value="PWN06267.1"/>
    <property type="molecule type" value="Genomic_DNA"/>
</dbReference>
<feature type="transmembrane region" description="Helical" evidence="1">
    <location>
        <begin position="77"/>
        <end position="93"/>
    </location>
</feature>